<dbReference type="PANTHER" id="PTHR33447:SF2">
    <property type="entry name" value="GLUTATHIONE GAMMA-GLUTAMYLCYSTEINYLTRANSFERASE"/>
    <property type="match status" value="1"/>
</dbReference>
<name>A0A0R3XC67_HYDTA</name>
<dbReference type="AlphaFoldDB" id="A0A0R3XC67"/>
<dbReference type="PANTHER" id="PTHR33447">
    <property type="entry name" value="GLUTATHIONE GAMMA-GLUTAMYLCYSTEINYLTRANSFERASE"/>
    <property type="match status" value="1"/>
</dbReference>
<evidence type="ECO:0000256" key="2">
    <source>
        <dbReference type="ARBA" id="ARBA00022539"/>
    </source>
</evidence>
<evidence type="ECO:0000313" key="6">
    <source>
        <dbReference type="WBParaSite" id="TTAC_0001114401-mRNA-1"/>
    </source>
</evidence>
<accession>A0A0R3XC67</accession>
<evidence type="ECO:0000256" key="1">
    <source>
        <dbReference type="ARBA" id="ARBA00012468"/>
    </source>
</evidence>
<feature type="domain" description="Peptidase C83" evidence="5">
    <location>
        <begin position="1"/>
        <end position="111"/>
    </location>
</feature>
<dbReference type="STRING" id="6205.A0A0R3XC67"/>
<reference evidence="6" key="1">
    <citation type="submission" date="2017-02" db="UniProtKB">
        <authorList>
            <consortium name="WormBaseParasite"/>
        </authorList>
    </citation>
    <scope>IDENTIFICATION</scope>
</reference>
<evidence type="ECO:0000259" key="5">
    <source>
        <dbReference type="PROSITE" id="PS51443"/>
    </source>
</evidence>
<organism evidence="6">
    <name type="scientific">Hydatigena taeniaeformis</name>
    <name type="common">Feline tapeworm</name>
    <name type="synonym">Taenia taeniaeformis</name>
    <dbReference type="NCBI Taxonomy" id="6205"/>
    <lineage>
        <taxon>Eukaryota</taxon>
        <taxon>Metazoa</taxon>
        <taxon>Spiralia</taxon>
        <taxon>Lophotrochozoa</taxon>
        <taxon>Platyhelminthes</taxon>
        <taxon>Cestoda</taxon>
        <taxon>Eucestoda</taxon>
        <taxon>Cyclophyllidea</taxon>
        <taxon>Taeniidae</taxon>
        <taxon>Hydatigera</taxon>
    </lineage>
</organism>
<sequence>LVDLRQPTSPGETVESFRSCLLTICSQSLSTSGTILVVSYDRKAVKQTGSGHYALVGGYHPKRDLILLLETAAFKYPSHWAPLTAIYNGMCALDKVTGRPRGYIAGGRLRAVADEWTLYLNSTPLGSLGKTCCCLLQSEGQERGCGWRQDRHDLHSCSGPGNCSPIIRPTSPLQIGPAHRCECPCLVDTLFDHLLAFLIKHRPPDFFFTCHPLWADSSVIVSSTTETATQVIFELVSSAAGRRARLALERLQHRSYEWLTSGSGGPLTYRPISTLGLRLKEAIGTATTSESGVLCRRPACAMPHITDPKIRATALLTAFLLAFPYHTISRRFEAADDAIATDDGGTQGAIVEALRSSNHLLYHLPRLPSQTCFTELTLGTRNELNTLSKILAQLISVRRAPGSRCTENTSN</sequence>
<dbReference type="Pfam" id="PF05023">
    <property type="entry name" value="Phytochelatin"/>
    <property type="match status" value="1"/>
</dbReference>
<evidence type="ECO:0000256" key="3">
    <source>
        <dbReference type="ARBA" id="ARBA00022679"/>
    </source>
</evidence>
<dbReference type="WBParaSite" id="TTAC_0001114401-mRNA-1">
    <property type="protein sequence ID" value="TTAC_0001114401-mRNA-1"/>
    <property type="gene ID" value="TTAC_0001114401"/>
</dbReference>
<dbReference type="InterPro" id="IPR040409">
    <property type="entry name" value="PCS-like"/>
</dbReference>
<dbReference type="GO" id="GO:0098849">
    <property type="term" value="P:cellular detoxification of cadmium ion"/>
    <property type="evidence" value="ECO:0007669"/>
    <property type="project" value="TreeGrafter"/>
</dbReference>
<dbReference type="SUPFAM" id="SSF54001">
    <property type="entry name" value="Cysteine proteinases"/>
    <property type="match status" value="1"/>
</dbReference>
<dbReference type="Gene3D" id="3.90.70.30">
    <property type="entry name" value="Phytochelatin synthase, N-terminal domain"/>
    <property type="match status" value="1"/>
</dbReference>
<keyword evidence="4" id="KW-0479">Metal-binding</keyword>
<dbReference type="GO" id="GO:0046938">
    <property type="term" value="P:phytochelatin biosynthetic process"/>
    <property type="evidence" value="ECO:0007669"/>
    <property type="project" value="InterPro"/>
</dbReference>
<dbReference type="InterPro" id="IPR007719">
    <property type="entry name" value="PCS_N"/>
</dbReference>
<dbReference type="GO" id="GO:0046872">
    <property type="term" value="F:metal ion binding"/>
    <property type="evidence" value="ECO:0007669"/>
    <property type="project" value="UniProtKB-KW"/>
</dbReference>
<dbReference type="GO" id="GO:0016756">
    <property type="term" value="F:glutathione gamma-glutamylcysteinyltransferase activity"/>
    <property type="evidence" value="ECO:0007669"/>
    <property type="project" value="UniProtKB-EC"/>
</dbReference>
<keyword evidence="3" id="KW-0808">Transferase</keyword>
<protein>
    <recommendedName>
        <fullName evidence="1">glutathione gamma-glutamylcysteinyltransferase</fullName>
        <ecNumber evidence="1">2.3.2.15</ecNumber>
    </recommendedName>
</protein>
<dbReference type="GO" id="GO:0010273">
    <property type="term" value="P:detoxification of copper ion"/>
    <property type="evidence" value="ECO:0007669"/>
    <property type="project" value="TreeGrafter"/>
</dbReference>
<proteinExistence type="predicted"/>
<evidence type="ECO:0000256" key="4">
    <source>
        <dbReference type="ARBA" id="ARBA00022723"/>
    </source>
</evidence>
<dbReference type="InterPro" id="IPR038156">
    <property type="entry name" value="PCS_N_sf"/>
</dbReference>
<dbReference type="EC" id="2.3.2.15" evidence="1"/>
<dbReference type="PROSITE" id="PS51443">
    <property type="entry name" value="PCS"/>
    <property type="match status" value="1"/>
</dbReference>
<keyword evidence="2" id="KW-0104">Cadmium</keyword>
<dbReference type="InterPro" id="IPR038765">
    <property type="entry name" value="Papain-like_cys_pep_sf"/>
</dbReference>